<accession>A0A837D9S2</accession>
<gene>
    <name evidence="2" type="ORF">MINT15_27380</name>
</gene>
<dbReference type="AlphaFoldDB" id="A0A837D9S2"/>
<sequence length="54" mass="5553">MAIEGFGTSEGGTVYPITKRRPGTMVVSATVAIGMAAAGGGLGWPGRRGRARRY</sequence>
<proteinExistence type="predicted"/>
<comment type="caution">
    <text evidence="2">The sequence shown here is derived from an EMBL/GenBank/DDBJ whole genome shotgun (WGS) entry which is preliminary data.</text>
</comment>
<dbReference type="Proteomes" id="UP000030848">
    <property type="component" value="Unassembled WGS sequence"/>
</dbReference>
<reference evidence="2 3" key="1">
    <citation type="submission" date="2014-10" db="EMBL/GenBank/DDBJ databases">
        <title>Genome sequence of Micropolyspora internatus JCM3315.</title>
        <authorList>
            <person name="Shin S.-K."/>
            <person name="Yi H."/>
        </authorList>
    </citation>
    <scope>NUCLEOTIDE SEQUENCE [LARGE SCALE GENOMIC DNA]</scope>
    <source>
        <strain evidence="2 3">JCM 3315</strain>
    </source>
</reference>
<keyword evidence="1" id="KW-1133">Transmembrane helix</keyword>
<feature type="transmembrane region" description="Helical" evidence="1">
    <location>
        <begin position="25"/>
        <end position="44"/>
    </location>
</feature>
<dbReference type="RefSeq" id="WP_156142930.1">
    <property type="nucleotide sequence ID" value="NZ_FOWS01000001.1"/>
</dbReference>
<evidence type="ECO:0000313" key="3">
    <source>
        <dbReference type="Proteomes" id="UP000030848"/>
    </source>
</evidence>
<organism evidence="2 3">
    <name type="scientific">Saccharomonospora viridis</name>
    <dbReference type="NCBI Taxonomy" id="1852"/>
    <lineage>
        <taxon>Bacteria</taxon>
        <taxon>Bacillati</taxon>
        <taxon>Actinomycetota</taxon>
        <taxon>Actinomycetes</taxon>
        <taxon>Pseudonocardiales</taxon>
        <taxon>Pseudonocardiaceae</taxon>
        <taxon>Saccharomonospora</taxon>
    </lineage>
</organism>
<protein>
    <submittedName>
        <fullName evidence="2">Uncharacterized protein</fullName>
    </submittedName>
</protein>
<dbReference type="EMBL" id="JRZE01000006">
    <property type="protein sequence ID" value="KHF42536.1"/>
    <property type="molecule type" value="Genomic_DNA"/>
</dbReference>
<evidence type="ECO:0000313" key="2">
    <source>
        <dbReference type="EMBL" id="KHF42536.1"/>
    </source>
</evidence>
<evidence type="ECO:0000256" key="1">
    <source>
        <dbReference type="SAM" id="Phobius"/>
    </source>
</evidence>
<name>A0A837D9S2_9PSEU</name>
<keyword evidence="1" id="KW-0472">Membrane</keyword>
<keyword evidence="1" id="KW-0812">Transmembrane</keyword>